<dbReference type="GO" id="GO:0006227">
    <property type="term" value="P:dUDP biosynthetic process"/>
    <property type="evidence" value="ECO:0007669"/>
    <property type="project" value="TreeGrafter"/>
</dbReference>
<dbReference type="GO" id="GO:0005524">
    <property type="term" value="F:ATP binding"/>
    <property type="evidence" value="ECO:0007669"/>
    <property type="project" value="UniProtKB-UniRule"/>
</dbReference>
<sequence>MNTYPGILIAVDGIDGAGKTTQVHLLKAALESTGETVVVSKEPTDGQWGQKLRDSAFNGRLPFEEELDAFILDRQDHLKRKIIPALEAGNVVILDRYFYSTIAYQGILVDDHRSIEQRIRADVVAPDVAFWLDLPADLAVYRVTARDGKANLFERQEDLAKAGEIFRAIAITDPTLQRVDATMSVELLYQKLVSHLIDGALKAKRCKKSYGCDDPYHCMPRMTNSCGWWAAKEKLTRVAEAA</sequence>
<dbReference type="GO" id="GO:0004798">
    <property type="term" value="F:dTMP kinase activity"/>
    <property type="evidence" value="ECO:0007669"/>
    <property type="project" value="UniProtKB-UniRule"/>
</dbReference>
<comment type="caution">
    <text evidence="13">The sequence shown here is derived from an EMBL/GenBank/DDBJ whole genome shotgun (WGS) entry which is preliminary data.</text>
</comment>
<dbReference type="EC" id="2.7.4.9" evidence="2 11"/>
<dbReference type="GO" id="GO:0005737">
    <property type="term" value="C:cytoplasm"/>
    <property type="evidence" value="ECO:0007669"/>
    <property type="project" value="TreeGrafter"/>
</dbReference>
<evidence type="ECO:0000313" key="14">
    <source>
        <dbReference type="Proteomes" id="UP000297729"/>
    </source>
</evidence>
<protein>
    <recommendedName>
        <fullName evidence="3 11">Thymidylate kinase</fullName>
        <ecNumber evidence="2 11">2.7.4.9</ecNumber>
    </recommendedName>
    <alternativeName>
        <fullName evidence="9 11">dTMP kinase</fullName>
    </alternativeName>
</protein>
<evidence type="ECO:0000256" key="8">
    <source>
        <dbReference type="ARBA" id="ARBA00022840"/>
    </source>
</evidence>
<keyword evidence="7 11" id="KW-0418">Kinase</keyword>
<keyword evidence="4 11" id="KW-0808">Transferase</keyword>
<dbReference type="PROSITE" id="PS01331">
    <property type="entry name" value="THYMIDYLATE_KINASE"/>
    <property type="match status" value="1"/>
</dbReference>
<evidence type="ECO:0000256" key="11">
    <source>
        <dbReference type="HAMAP-Rule" id="MF_00165"/>
    </source>
</evidence>
<evidence type="ECO:0000256" key="6">
    <source>
        <dbReference type="ARBA" id="ARBA00022741"/>
    </source>
</evidence>
<accession>A0A4Y9S477</accession>
<name>A0A4Y9S477_9BURK</name>
<keyword evidence="6 11" id="KW-0547">Nucleotide-binding</keyword>
<keyword evidence="8 11" id="KW-0067">ATP-binding</keyword>
<evidence type="ECO:0000256" key="3">
    <source>
        <dbReference type="ARBA" id="ARBA00017144"/>
    </source>
</evidence>
<dbReference type="InterPro" id="IPR027417">
    <property type="entry name" value="P-loop_NTPase"/>
</dbReference>
<organism evidence="13 14">
    <name type="scientific">Duganella callida</name>
    <dbReference type="NCBI Taxonomy" id="2561932"/>
    <lineage>
        <taxon>Bacteria</taxon>
        <taxon>Pseudomonadati</taxon>
        <taxon>Pseudomonadota</taxon>
        <taxon>Betaproteobacteria</taxon>
        <taxon>Burkholderiales</taxon>
        <taxon>Oxalobacteraceae</taxon>
        <taxon>Telluria group</taxon>
        <taxon>Duganella</taxon>
    </lineage>
</organism>
<dbReference type="GO" id="GO:0006235">
    <property type="term" value="P:dTTP biosynthetic process"/>
    <property type="evidence" value="ECO:0007669"/>
    <property type="project" value="UniProtKB-UniRule"/>
</dbReference>
<evidence type="ECO:0000256" key="4">
    <source>
        <dbReference type="ARBA" id="ARBA00022679"/>
    </source>
</evidence>
<comment type="catalytic activity">
    <reaction evidence="10 11">
        <text>dTMP + ATP = dTDP + ADP</text>
        <dbReference type="Rhea" id="RHEA:13517"/>
        <dbReference type="ChEBI" id="CHEBI:30616"/>
        <dbReference type="ChEBI" id="CHEBI:58369"/>
        <dbReference type="ChEBI" id="CHEBI:63528"/>
        <dbReference type="ChEBI" id="CHEBI:456216"/>
        <dbReference type="EC" id="2.7.4.9"/>
    </reaction>
</comment>
<dbReference type="EMBL" id="SPVG01000245">
    <property type="protein sequence ID" value="TFW15981.1"/>
    <property type="molecule type" value="Genomic_DNA"/>
</dbReference>
<dbReference type="HAMAP" id="MF_00165">
    <property type="entry name" value="Thymidylate_kinase"/>
    <property type="match status" value="1"/>
</dbReference>
<evidence type="ECO:0000256" key="2">
    <source>
        <dbReference type="ARBA" id="ARBA00012980"/>
    </source>
</evidence>
<feature type="binding site" evidence="11">
    <location>
        <begin position="13"/>
        <end position="20"/>
    </location>
    <ligand>
        <name>ATP</name>
        <dbReference type="ChEBI" id="CHEBI:30616"/>
    </ligand>
</feature>
<feature type="domain" description="Thymidylate kinase-like" evidence="12">
    <location>
        <begin position="11"/>
        <end position="190"/>
    </location>
</feature>
<dbReference type="PANTHER" id="PTHR10344">
    <property type="entry name" value="THYMIDYLATE KINASE"/>
    <property type="match status" value="1"/>
</dbReference>
<evidence type="ECO:0000256" key="10">
    <source>
        <dbReference type="ARBA" id="ARBA00048743"/>
    </source>
</evidence>
<proteinExistence type="inferred from homology"/>
<dbReference type="InterPro" id="IPR018094">
    <property type="entry name" value="Thymidylate_kinase"/>
</dbReference>
<dbReference type="GO" id="GO:0006233">
    <property type="term" value="P:dTDP biosynthetic process"/>
    <property type="evidence" value="ECO:0007669"/>
    <property type="project" value="InterPro"/>
</dbReference>
<dbReference type="Pfam" id="PF02223">
    <property type="entry name" value="Thymidylate_kin"/>
    <property type="match status" value="1"/>
</dbReference>
<dbReference type="PANTHER" id="PTHR10344:SF4">
    <property type="entry name" value="UMP-CMP KINASE 2, MITOCHONDRIAL"/>
    <property type="match status" value="1"/>
</dbReference>
<keyword evidence="14" id="KW-1185">Reference proteome</keyword>
<reference evidence="13 14" key="1">
    <citation type="submission" date="2019-03" db="EMBL/GenBank/DDBJ databases">
        <title>Draft Genome Sequence of Duganella callidus sp. nov., a Novel Duganella Species Isolated from Cultivated Soil.</title>
        <authorList>
            <person name="Raths R."/>
            <person name="Peta V."/>
            <person name="Bucking H."/>
        </authorList>
    </citation>
    <scope>NUCLEOTIDE SEQUENCE [LARGE SCALE GENOMIC DNA]</scope>
    <source>
        <strain evidence="13 14">DN04</strain>
    </source>
</reference>
<dbReference type="Proteomes" id="UP000297729">
    <property type="component" value="Unassembled WGS sequence"/>
</dbReference>
<dbReference type="CDD" id="cd01672">
    <property type="entry name" value="TMPK"/>
    <property type="match status" value="1"/>
</dbReference>
<keyword evidence="5 11" id="KW-0545">Nucleotide biosynthesis</keyword>
<dbReference type="NCBIfam" id="TIGR00041">
    <property type="entry name" value="DTMP_kinase"/>
    <property type="match status" value="1"/>
</dbReference>
<dbReference type="InterPro" id="IPR018095">
    <property type="entry name" value="Thymidylate_kin_CS"/>
</dbReference>
<dbReference type="RefSeq" id="WP_135204267.1">
    <property type="nucleotide sequence ID" value="NZ_SPVG01000245.1"/>
</dbReference>
<evidence type="ECO:0000256" key="1">
    <source>
        <dbReference type="ARBA" id="ARBA00009776"/>
    </source>
</evidence>
<evidence type="ECO:0000256" key="7">
    <source>
        <dbReference type="ARBA" id="ARBA00022777"/>
    </source>
</evidence>
<gene>
    <name evidence="11 13" type="primary">tmk</name>
    <name evidence="13" type="ORF">E4L98_25135</name>
</gene>
<evidence type="ECO:0000256" key="5">
    <source>
        <dbReference type="ARBA" id="ARBA00022727"/>
    </source>
</evidence>
<comment type="similarity">
    <text evidence="1 11">Belongs to the thymidylate kinase family.</text>
</comment>
<dbReference type="Gene3D" id="3.40.50.300">
    <property type="entry name" value="P-loop containing nucleotide triphosphate hydrolases"/>
    <property type="match status" value="1"/>
</dbReference>
<dbReference type="InterPro" id="IPR039430">
    <property type="entry name" value="Thymidylate_kin-like_dom"/>
</dbReference>
<comment type="function">
    <text evidence="11">Phosphorylation of dTMP to form dTDP in both de novo and salvage pathways of dTTP synthesis.</text>
</comment>
<evidence type="ECO:0000256" key="9">
    <source>
        <dbReference type="ARBA" id="ARBA00029962"/>
    </source>
</evidence>
<dbReference type="AlphaFoldDB" id="A0A4Y9S477"/>
<dbReference type="OrthoDB" id="9774907at2"/>
<evidence type="ECO:0000259" key="12">
    <source>
        <dbReference type="Pfam" id="PF02223"/>
    </source>
</evidence>
<dbReference type="SUPFAM" id="SSF52540">
    <property type="entry name" value="P-loop containing nucleoside triphosphate hydrolases"/>
    <property type="match status" value="1"/>
</dbReference>
<evidence type="ECO:0000313" key="13">
    <source>
        <dbReference type="EMBL" id="TFW15981.1"/>
    </source>
</evidence>